<dbReference type="GO" id="GO:0004476">
    <property type="term" value="F:mannose-6-phosphate isomerase activity"/>
    <property type="evidence" value="ECO:0007669"/>
    <property type="project" value="UniProtKB-EC"/>
</dbReference>
<dbReference type="RefSeq" id="WP_034245911.1">
    <property type="nucleotide sequence ID" value="NZ_BJYK01000001.1"/>
</dbReference>
<dbReference type="AlphaFoldDB" id="A0A511YSV4"/>
<dbReference type="InterPro" id="IPR046457">
    <property type="entry name" value="PMI_typeI_cat"/>
</dbReference>
<dbReference type="OrthoDB" id="9792649at2"/>
<dbReference type="InterPro" id="IPR011051">
    <property type="entry name" value="RmlC_Cupin_sf"/>
</dbReference>
<dbReference type="Gene3D" id="2.60.120.10">
    <property type="entry name" value="Jelly Rolls"/>
    <property type="match status" value="2"/>
</dbReference>
<dbReference type="InterPro" id="IPR049071">
    <property type="entry name" value="MPI_cupin_dom"/>
</dbReference>
<keyword evidence="6 13" id="KW-0413">Isomerase</keyword>
<evidence type="ECO:0000256" key="10">
    <source>
        <dbReference type="PIRSR" id="PIRSR001480-2"/>
    </source>
</evidence>
<dbReference type="Pfam" id="PF20511">
    <property type="entry name" value="PMI_typeI_cat"/>
    <property type="match status" value="1"/>
</dbReference>
<dbReference type="Gene3D" id="1.10.441.10">
    <property type="entry name" value="Phosphomannose Isomerase, domain 2"/>
    <property type="match status" value="1"/>
</dbReference>
<feature type="binding site" evidence="10">
    <location>
        <position position="264"/>
    </location>
    <ligand>
        <name>Zn(2+)</name>
        <dbReference type="ChEBI" id="CHEBI:29105"/>
    </ligand>
</feature>
<evidence type="ECO:0000256" key="3">
    <source>
        <dbReference type="ARBA" id="ARBA00011956"/>
    </source>
</evidence>
<dbReference type="PANTHER" id="PTHR10309:SF0">
    <property type="entry name" value="MANNOSE-6-PHOSPHATE ISOMERASE"/>
    <property type="match status" value="1"/>
</dbReference>
<evidence type="ECO:0000256" key="2">
    <source>
        <dbReference type="ARBA" id="ARBA00010772"/>
    </source>
</evidence>
<dbReference type="GO" id="GO:0008270">
    <property type="term" value="F:zinc ion binding"/>
    <property type="evidence" value="ECO:0007669"/>
    <property type="project" value="InterPro"/>
</dbReference>
<keyword evidence="14" id="KW-1185">Reference proteome</keyword>
<comment type="caution">
    <text evidence="13">The sequence shown here is derived from an EMBL/GenBank/DDBJ whole genome shotgun (WGS) entry which is preliminary data.</text>
</comment>
<evidence type="ECO:0000313" key="13">
    <source>
        <dbReference type="EMBL" id="GEN78281.1"/>
    </source>
</evidence>
<evidence type="ECO:0000256" key="4">
    <source>
        <dbReference type="ARBA" id="ARBA00022723"/>
    </source>
</evidence>
<feature type="binding site" evidence="10">
    <location>
        <position position="135"/>
    </location>
    <ligand>
        <name>Zn(2+)</name>
        <dbReference type="ChEBI" id="CHEBI:29105"/>
    </ligand>
</feature>
<evidence type="ECO:0000313" key="14">
    <source>
        <dbReference type="Proteomes" id="UP000321484"/>
    </source>
</evidence>
<dbReference type="EC" id="5.3.1.8" evidence="3"/>
<protein>
    <recommendedName>
        <fullName evidence="3">mannose-6-phosphate isomerase</fullName>
        <ecNumber evidence="3">5.3.1.8</ecNumber>
    </recommendedName>
    <alternativeName>
        <fullName evidence="7">Phosphohexomutase</fullName>
    </alternativeName>
    <alternativeName>
        <fullName evidence="8">Phosphomannose isomerase</fullName>
    </alternativeName>
</protein>
<dbReference type="GO" id="GO:0009298">
    <property type="term" value="P:GDP-mannose biosynthetic process"/>
    <property type="evidence" value="ECO:0007669"/>
    <property type="project" value="InterPro"/>
</dbReference>
<comment type="catalytic activity">
    <reaction evidence="1">
        <text>D-mannose 6-phosphate = D-fructose 6-phosphate</text>
        <dbReference type="Rhea" id="RHEA:12356"/>
        <dbReference type="ChEBI" id="CHEBI:58735"/>
        <dbReference type="ChEBI" id="CHEBI:61527"/>
        <dbReference type="EC" id="5.3.1.8"/>
    </reaction>
</comment>
<gene>
    <name evidence="13" type="ORF">AFE02nite_00150</name>
</gene>
<keyword evidence="5 10" id="KW-0862">Zinc</keyword>
<dbReference type="PIRSF" id="PIRSF001480">
    <property type="entry name" value="Mannose-6-phosphate_isomerase"/>
    <property type="match status" value="1"/>
</dbReference>
<dbReference type="InterPro" id="IPR018050">
    <property type="entry name" value="Pmannose_isomerase-type1_CS"/>
</dbReference>
<dbReference type="Pfam" id="PF21621">
    <property type="entry name" value="MPI_cupin_dom"/>
    <property type="match status" value="1"/>
</dbReference>
<feature type="binding site" evidence="10">
    <location>
        <position position="100"/>
    </location>
    <ligand>
        <name>Zn(2+)</name>
        <dbReference type="ChEBI" id="CHEBI:29105"/>
    </ligand>
</feature>
<feature type="domain" description="Mannose-6-phosphate isomerase cupin" evidence="12">
    <location>
        <begin position="321"/>
        <end position="394"/>
    </location>
</feature>
<feature type="binding site" evidence="10">
    <location>
        <position position="98"/>
    </location>
    <ligand>
        <name>Zn(2+)</name>
        <dbReference type="ChEBI" id="CHEBI:29105"/>
    </ligand>
</feature>
<dbReference type="SUPFAM" id="SSF51182">
    <property type="entry name" value="RmlC-like cupins"/>
    <property type="match status" value="1"/>
</dbReference>
<name>A0A511YSV4_9CELL</name>
<comment type="cofactor">
    <cofactor evidence="10">
        <name>Zn(2+)</name>
        <dbReference type="ChEBI" id="CHEBI:29105"/>
    </cofactor>
    <text evidence="10">Binds 1 zinc ion per subunit.</text>
</comment>
<evidence type="ECO:0000256" key="6">
    <source>
        <dbReference type="ARBA" id="ARBA00023235"/>
    </source>
</evidence>
<dbReference type="PRINTS" id="PR00714">
    <property type="entry name" value="MAN6PISMRASE"/>
</dbReference>
<dbReference type="PROSITE" id="PS00965">
    <property type="entry name" value="PMI_I_1"/>
    <property type="match status" value="1"/>
</dbReference>
<comment type="similarity">
    <text evidence="2">Belongs to the mannose-6-phosphate isomerase type 1 family.</text>
</comment>
<dbReference type="PANTHER" id="PTHR10309">
    <property type="entry name" value="MANNOSE-6-PHOSPHATE ISOMERASE"/>
    <property type="match status" value="1"/>
</dbReference>
<evidence type="ECO:0000259" key="11">
    <source>
        <dbReference type="Pfam" id="PF20511"/>
    </source>
</evidence>
<dbReference type="NCBIfam" id="TIGR00218">
    <property type="entry name" value="manA"/>
    <property type="match status" value="1"/>
</dbReference>
<sequence>MYRLVNQTQDYAWGSSTAIPELLGAAPPGRPVAELWMGAHPLAPSRVATAEEPAGVPLDALVRADPESMLGPDVMARFGRSLPYLLKLVAVEQPLSLQVHPNVERAREGFVAENAAGIPLTDPRRNYKDANHKPELVYALTRFEALSGFRAPRRAAELLVGLDAPLAEALHRVLAAEPSVRGIRTAFRRLLEPELRPTTGEVEAVARACRQRLASGSPSPRADRTVVQLAEAYPGDPGAVTSLLLNPVTLEPGEAMFIPAGGVHAYLQGLAVEVMANSDNVLRAGLTSKHVDVPELLVNVDYVAAPPIRVAPEVFHGAAKVFYAPVDDFELSVAEVEGGQVHPLPGRGPRIVLCVSGEVTVRSEDDETQLARGESVFVPAVEGPLRVGGAGTVVQADVP</sequence>
<evidence type="ECO:0000256" key="8">
    <source>
        <dbReference type="ARBA" id="ARBA00030762"/>
    </source>
</evidence>
<feature type="domain" description="Phosphomannose isomerase type I catalytic" evidence="11">
    <location>
        <begin position="1"/>
        <end position="150"/>
    </location>
</feature>
<feature type="active site" evidence="9">
    <location>
        <position position="283"/>
    </location>
</feature>
<keyword evidence="4 10" id="KW-0479">Metal-binding</keyword>
<dbReference type="GO" id="GO:0005829">
    <property type="term" value="C:cytosol"/>
    <property type="evidence" value="ECO:0007669"/>
    <property type="project" value="TreeGrafter"/>
</dbReference>
<evidence type="ECO:0000256" key="5">
    <source>
        <dbReference type="ARBA" id="ARBA00022833"/>
    </source>
</evidence>
<reference evidence="13 14" key="1">
    <citation type="submission" date="2019-07" db="EMBL/GenBank/DDBJ databases">
        <title>Whole genome shotgun sequence of Actinotalea fermentans NBRC 105374.</title>
        <authorList>
            <person name="Hosoyama A."/>
            <person name="Uohara A."/>
            <person name="Ohji S."/>
            <person name="Ichikawa N."/>
        </authorList>
    </citation>
    <scope>NUCLEOTIDE SEQUENCE [LARGE SCALE GENOMIC DNA]</scope>
    <source>
        <strain evidence="13 14">NBRC 105374</strain>
    </source>
</reference>
<dbReference type="EMBL" id="BJYK01000001">
    <property type="protein sequence ID" value="GEN78281.1"/>
    <property type="molecule type" value="Genomic_DNA"/>
</dbReference>
<evidence type="ECO:0000256" key="1">
    <source>
        <dbReference type="ARBA" id="ARBA00000757"/>
    </source>
</evidence>
<evidence type="ECO:0000256" key="9">
    <source>
        <dbReference type="PIRSR" id="PIRSR001480-1"/>
    </source>
</evidence>
<dbReference type="InterPro" id="IPR014710">
    <property type="entry name" value="RmlC-like_jellyroll"/>
</dbReference>
<accession>A0A511YSV4</accession>
<dbReference type="CDD" id="cd07011">
    <property type="entry name" value="cupin_PMI_type_I_N"/>
    <property type="match status" value="1"/>
</dbReference>
<evidence type="ECO:0000259" key="12">
    <source>
        <dbReference type="Pfam" id="PF21621"/>
    </source>
</evidence>
<dbReference type="Proteomes" id="UP000321484">
    <property type="component" value="Unassembled WGS sequence"/>
</dbReference>
<dbReference type="InterPro" id="IPR001250">
    <property type="entry name" value="Man6P_Isoase-1"/>
</dbReference>
<evidence type="ECO:0000256" key="7">
    <source>
        <dbReference type="ARBA" id="ARBA00029741"/>
    </source>
</evidence>
<organism evidence="13 14">
    <name type="scientific">Actinotalea fermentans</name>
    <dbReference type="NCBI Taxonomy" id="43671"/>
    <lineage>
        <taxon>Bacteria</taxon>
        <taxon>Bacillati</taxon>
        <taxon>Actinomycetota</taxon>
        <taxon>Actinomycetes</taxon>
        <taxon>Micrococcales</taxon>
        <taxon>Cellulomonadaceae</taxon>
        <taxon>Actinotalea</taxon>
    </lineage>
</organism>
<dbReference type="GO" id="GO:0005975">
    <property type="term" value="P:carbohydrate metabolic process"/>
    <property type="evidence" value="ECO:0007669"/>
    <property type="project" value="InterPro"/>
</dbReference>
<dbReference type="InterPro" id="IPR016305">
    <property type="entry name" value="Mannose-6-P_Isomerase"/>
</dbReference>
<proteinExistence type="inferred from homology"/>